<organism evidence="10 11">
    <name type="scientific">Trypanosoma theileri</name>
    <dbReference type="NCBI Taxonomy" id="67003"/>
    <lineage>
        <taxon>Eukaryota</taxon>
        <taxon>Discoba</taxon>
        <taxon>Euglenozoa</taxon>
        <taxon>Kinetoplastea</taxon>
        <taxon>Metakinetoplastina</taxon>
        <taxon>Trypanosomatida</taxon>
        <taxon>Trypanosomatidae</taxon>
        <taxon>Trypanosoma</taxon>
    </lineage>
</organism>
<dbReference type="Proteomes" id="UP000192257">
    <property type="component" value="Unassembled WGS sequence"/>
</dbReference>
<dbReference type="EC" id="1.6.2.2" evidence="7"/>
<comment type="caution">
    <text evidence="10">The sequence shown here is derived from an EMBL/GenBank/DDBJ whole genome shotgun (WGS) entry which is preliminary data.</text>
</comment>
<evidence type="ECO:0000256" key="8">
    <source>
        <dbReference type="SAM" id="MobiDB-lite"/>
    </source>
</evidence>
<evidence type="ECO:0000313" key="11">
    <source>
        <dbReference type="Proteomes" id="UP000192257"/>
    </source>
</evidence>
<dbReference type="PRINTS" id="PR00371">
    <property type="entry name" value="FPNCR"/>
</dbReference>
<dbReference type="PANTHER" id="PTHR19370:SF185">
    <property type="entry name" value="NADH-CYTOCHROME B5 REDUCTASE"/>
    <property type="match status" value="1"/>
</dbReference>
<keyword evidence="4 7" id="KW-0560">Oxidoreductase</keyword>
<dbReference type="InterPro" id="IPR001709">
    <property type="entry name" value="Flavoprot_Pyr_Nucl_cyt_Rdtase"/>
</dbReference>
<dbReference type="AlphaFoldDB" id="A0A1X0NN09"/>
<dbReference type="SUPFAM" id="SSF63380">
    <property type="entry name" value="Riboflavin synthase domain-like"/>
    <property type="match status" value="1"/>
</dbReference>
<feature type="binding site" evidence="6">
    <location>
        <position position="113"/>
    </location>
    <ligand>
        <name>FAD</name>
        <dbReference type="ChEBI" id="CHEBI:57692"/>
    </ligand>
</feature>
<feature type="binding site" evidence="6">
    <location>
        <position position="132"/>
    </location>
    <ligand>
        <name>FAD</name>
        <dbReference type="ChEBI" id="CHEBI:57692"/>
    </ligand>
</feature>
<feature type="binding site" evidence="6">
    <location>
        <position position="98"/>
    </location>
    <ligand>
        <name>FAD</name>
        <dbReference type="ChEBI" id="CHEBI:57692"/>
    </ligand>
</feature>
<dbReference type="GO" id="GO:0090524">
    <property type="term" value="F:cytochrome-b5 reductase activity, acting on NADH"/>
    <property type="evidence" value="ECO:0007669"/>
    <property type="project" value="UniProtKB-EC"/>
</dbReference>
<dbReference type="InterPro" id="IPR017927">
    <property type="entry name" value="FAD-bd_FR_type"/>
</dbReference>
<reference evidence="10 11" key="1">
    <citation type="submission" date="2017-03" db="EMBL/GenBank/DDBJ databases">
        <title>An alternative strategy for trypanosome survival in the mammalian bloodstream revealed through genome and transcriptome analysis of the ubiquitous bovine parasite Trypanosoma (Megatrypanum) theileri.</title>
        <authorList>
            <person name="Kelly S."/>
            <person name="Ivens A."/>
            <person name="Mott A."/>
            <person name="O'Neill E."/>
            <person name="Emms D."/>
            <person name="Macleod O."/>
            <person name="Voorheis P."/>
            <person name="Matthews J."/>
            <person name="Matthews K."/>
            <person name="Carrington M."/>
        </authorList>
    </citation>
    <scope>NUCLEOTIDE SEQUENCE [LARGE SCALE GENOMIC DNA]</scope>
    <source>
        <strain evidence="10">Edinburgh</strain>
    </source>
</reference>
<dbReference type="EMBL" id="NBCO01000030">
    <property type="protein sequence ID" value="ORC86087.1"/>
    <property type="molecule type" value="Genomic_DNA"/>
</dbReference>
<evidence type="ECO:0000256" key="5">
    <source>
        <dbReference type="ARBA" id="ARBA00023027"/>
    </source>
</evidence>
<keyword evidence="2 6" id="KW-0285">Flavoprotein</keyword>
<proteinExistence type="inferred from homology"/>
<comment type="catalytic activity">
    <reaction evidence="7">
        <text>2 Fe(III)-[cytochrome b5] + NADH = 2 Fe(II)-[cytochrome b5] + NAD(+) + H(+)</text>
        <dbReference type="Rhea" id="RHEA:46680"/>
        <dbReference type="Rhea" id="RHEA-COMP:10438"/>
        <dbReference type="Rhea" id="RHEA-COMP:10439"/>
        <dbReference type="ChEBI" id="CHEBI:15378"/>
        <dbReference type="ChEBI" id="CHEBI:29033"/>
        <dbReference type="ChEBI" id="CHEBI:29034"/>
        <dbReference type="ChEBI" id="CHEBI:57540"/>
        <dbReference type="ChEBI" id="CHEBI:57945"/>
        <dbReference type="EC" id="1.6.2.2"/>
    </reaction>
</comment>
<dbReference type="Pfam" id="PF00175">
    <property type="entry name" value="NAD_binding_1"/>
    <property type="match status" value="1"/>
</dbReference>
<evidence type="ECO:0000259" key="9">
    <source>
        <dbReference type="PROSITE" id="PS51384"/>
    </source>
</evidence>
<keyword evidence="11" id="KW-1185">Reference proteome</keyword>
<dbReference type="PRINTS" id="PR00406">
    <property type="entry name" value="CYTB5RDTASE"/>
</dbReference>
<dbReference type="InterPro" id="IPR017938">
    <property type="entry name" value="Riboflavin_synthase-like_b-brl"/>
</dbReference>
<dbReference type="InterPro" id="IPR008333">
    <property type="entry name" value="Cbr1-like_FAD-bd_dom"/>
</dbReference>
<evidence type="ECO:0000256" key="4">
    <source>
        <dbReference type="ARBA" id="ARBA00023002"/>
    </source>
</evidence>
<dbReference type="GO" id="GO:0071949">
    <property type="term" value="F:FAD binding"/>
    <property type="evidence" value="ECO:0007669"/>
    <property type="project" value="TreeGrafter"/>
</dbReference>
<dbReference type="Gene3D" id="2.40.30.10">
    <property type="entry name" value="Translation factors"/>
    <property type="match status" value="1"/>
</dbReference>
<dbReference type="GeneID" id="39988230"/>
<dbReference type="Pfam" id="PF00970">
    <property type="entry name" value="FAD_binding_6"/>
    <property type="match status" value="1"/>
</dbReference>
<evidence type="ECO:0000256" key="6">
    <source>
        <dbReference type="PIRSR" id="PIRSR601834-1"/>
    </source>
</evidence>
<dbReference type="Gene3D" id="3.40.50.80">
    <property type="entry name" value="Nucleotide-binding domain of ferredoxin-NADP reductase (FNR) module"/>
    <property type="match status" value="1"/>
</dbReference>
<feature type="compositionally biased region" description="Basic and acidic residues" evidence="8">
    <location>
        <begin position="266"/>
        <end position="290"/>
    </location>
</feature>
<dbReference type="CDD" id="cd06183">
    <property type="entry name" value="cyt_b5_reduct_like"/>
    <property type="match status" value="1"/>
</dbReference>
<dbReference type="SUPFAM" id="SSF52343">
    <property type="entry name" value="Ferredoxin reductase-like, C-terminal NADP-linked domain"/>
    <property type="match status" value="1"/>
</dbReference>
<evidence type="ECO:0000256" key="1">
    <source>
        <dbReference type="ARBA" id="ARBA00001974"/>
    </source>
</evidence>
<sequence length="332" mass="37531">MLLPFILAVGLILFTLWFLNGGREVLMSGRRPPTALNSTQFQSFQLQEKIAVSPDSYIFRFALQSPQHILGLPIGQHIQLRGPVKNAEGKEESVQHAYTPISSNEDVGHVDFLIKVYHKNVHPKFPLGGRLSQYLYHLPIGSMMEMRGPIGRFEYLGNGQYTLKDPSSGKHTQHHTNVFTMVAGGTGITPLLQLIRAIMRSPEDPTRVFLVNANRTEADILLREELDACAKDPRIHVWYTLSGDSPAGWKYSTGHITEAILREHVPVLNEKNNDNKDNNEDNKEDKEEEKKKKKNNNGNVFAVMCGPPMMLRQAVKPNLERLGYTAENMFEF</sequence>
<dbReference type="PANTHER" id="PTHR19370">
    <property type="entry name" value="NADH-CYTOCHROME B5 REDUCTASE"/>
    <property type="match status" value="1"/>
</dbReference>
<dbReference type="PROSITE" id="PS51384">
    <property type="entry name" value="FAD_FR"/>
    <property type="match status" value="1"/>
</dbReference>
<dbReference type="InterPro" id="IPR001834">
    <property type="entry name" value="CBR-like"/>
</dbReference>
<evidence type="ECO:0000313" key="10">
    <source>
        <dbReference type="EMBL" id="ORC86087.1"/>
    </source>
</evidence>
<name>A0A1X0NN09_9TRYP</name>
<evidence type="ECO:0000256" key="7">
    <source>
        <dbReference type="RuleBase" id="RU361226"/>
    </source>
</evidence>
<comment type="cofactor">
    <cofactor evidence="1 6 7">
        <name>FAD</name>
        <dbReference type="ChEBI" id="CHEBI:57692"/>
    </cofactor>
</comment>
<dbReference type="VEuPathDB" id="TriTrypDB:TM35_000301270"/>
<protein>
    <recommendedName>
        <fullName evidence="7">NADH-cytochrome b5 reductase</fullName>
        <ecNumber evidence="7">1.6.2.2</ecNumber>
    </recommendedName>
</protein>
<evidence type="ECO:0000256" key="2">
    <source>
        <dbReference type="ARBA" id="ARBA00022630"/>
    </source>
</evidence>
<feature type="region of interest" description="Disordered" evidence="8">
    <location>
        <begin position="266"/>
        <end position="302"/>
    </location>
</feature>
<keyword evidence="3 6" id="KW-0274">FAD</keyword>
<dbReference type="FunFam" id="2.40.30.10:FF:000021">
    <property type="entry name" value="NADH-cytochrome b5 reductase"/>
    <property type="match status" value="1"/>
</dbReference>
<dbReference type="OrthoDB" id="432685at2759"/>
<dbReference type="RefSeq" id="XP_028880153.1">
    <property type="nucleotide sequence ID" value="XM_029028450.1"/>
</dbReference>
<gene>
    <name evidence="10" type="ORF">TM35_000301270</name>
</gene>
<accession>A0A1X0NN09</accession>
<feature type="binding site" evidence="6">
    <location>
        <position position="115"/>
    </location>
    <ligand>
        <name>FAD</name>
        <dbReference type="ChEBI" id="CHEBI:57692"/>
    </ligand>
</feature>
<dbReference type="InterPro" id="IPR039261">
    <property type="entry name" value="FNR_nucleotide-bd"/>
</dbReference>
<feature type="binding site" evidence="6">
    <location>
        <position position="189"/>
    </location>
    <ligand>
        <name>FAD</name>
        <dbReference type="ChEBI" id="CHEBI:57692"/>
    </ligand>
</feature>
<dbReference type="STRING" id="67003.A0A1X0NN09"/>
<evidence type="ECO:0000256" key="3">
    <source>
        <dbReference type="ARBA" id="ARBA00022827"/>
    </source>
</evidence>
<comment type="similarity">
    <text evidence="7">Belongs to the flavoprotein pyridine nucleotide cytochrome reductase family.</text>
</comment>
<keyword evidence="5 7" id="KW-0520">NAD</keyword>
<dbReference type="InterPro" id="IPR001433">
    <property type="entry name" value="OxRdtase_FAD/NAD-bd"/>
</dbReference>
<feature type="domain" description="FAD-binding FR-type" evidence="9">
    <location>
        <begin position="39"/>
        <end position="156"/>
    </location>
</feature>